<keyword evidence="1" id="KW-0812">Transmembrane</keyword>
<evidence type="ECO:0000256" key="1">
    <source>
        <dbReference type="SAM" id="Phobius"/>
    </source>
</evidence>
<dbReference type="AlphaFoldDB" id="A0A7J6X802"/>
<keyword evidence="1" id="KW-0472">Membrane</keyword>
<feature type="transmembrane region" description="Helical" evidence="1">
    <location>
        <begin position="87"/>
        <end position="112"/>
    </location>
</feature>
<evidence type="ECO:0000313" key="3">
    <source>
        <dbReference type="Proteomes" id="UP000554482"/>
    </source>
</evidence>
<feature type="transmembrane region" description="Helical" evidence="1">
    <location>
        <begin position="46"/>
        <end position="66"/>
    </location>
</feature>
<evidence type="ECO:0000313" key="2">
    <source>
        <dbReference type="EMBL" id="KAF5205911.1"/>
    </source>
</evidence>
<accession>A0A7J6X802</accession>
<protein>
    <submittedName>
        <fullName evidence="2">Uncharacterized protein</fullName>
    </submittedName>
</protein>
<reference evidence="2 3" key="1">
    <citation type="submission" date="2020-06" db="EMBL/GenBank/DDBJ databases">
        <title>Transcriptomic and genomic resources for Thalictrum thalictroides and T. hernandezii: Facilitating candidate gene discovery in an emerging model plant lineage.</title>
        <authorList>
            <person name="Arias T."/>
            <person name="Riano-Pachon D.M."/>
            <person name="Di Stilio V.S."/>
        </authorList>
    </citation>
    <scope>NUCLEOTIDE SEQUENCE [LARGE SCALE GENOMIC DNA]</scope>
    <source>
        <strain evidence="3">cv. WT478/WT964</strain>
        <tissue evidence="2">Leaves</tissue>
    </source>
</reference>
<gene>
    <name evidence="2" type="ORF">FRX31_004503</name>
</gene>
<name>A0A7J6X802_THATH</name>
<keyword evidence="1" id="KW-1133">Transmembrane helix</keyword>
<dbReference type="EMBL" id="JABWDY010003479">
    <property type="protein sequence ID" value="KAF5205911.1"/>
    <property type="molecule type" value="Genomic_DNA"/>
</dbReference>
<keyword evidence="3" id="KW-1185">Reference proteome</keyword>
<sequence length="121" mass="13444">MAITDFEVGEIMMRGNAQSLLFELLWVLQIIIDPNDMLVEKYTSDIFSSLIMCCTVSSVFLLLSIISLKALKFGIARRLALQKGFQIFCIVAHAIGHAFMVVTFVIGLEVIAESSSAWDHS</sequence>
<comment type="caution">
    <text evidence="2">The sequence shown here is derived from an EMBL/GenBank/DDBJ whole genome shotgun (WGS) entry which is preliminary data.</text>
</comment>
<dbReference type="Proteomes" id="UP000554482">
    <property type="component" value="Unassembled WGS sequence"/>
</dbReference>
<organism evidence="2 3">
    <name type="scientific">Thalictrum thalictroides</name>
    <name type="common">Rue-anemone</name>
    <name type="synonym">Anemone thalictroides</name>
    <dbReference type="NCBI Taxonomy" id="46969"/>
    <lineage>
        <taxon>Eukaryota</taxon>
        <taxon>Viridiplantae</taxon>
        <taxon>Streptophyta</taxon>
        <taxon>Embryophyta</taxon>
        <taxon>Tracheophyta</taxon>
        <taxon>Spermatophyta</taxon>
        <taxon>Magnoliopsida</taxon>
        <taxon>Ranunculales</taxon>
        <taxon>Ranunculaceae</taxon>
        <taxon>Thalictroideae</taxon>
        <taxon>Thalictrum</taxon>
    </lineage>
</organism>
<proteinExistence type="predicted"/>